<keyword evidence="3" id="KW-1185">Reference proteome</keyword>
<dbReference type="InterPro" id="IPR014177">
    <property type="entry name" value="Formate_DH_TAT-contain"/>
</dbReference>
<dbReference type="InterPro" id="IPR019546">
    <property type="entry name" value="TAT_signal_bac_arc"/>
</dbReference>
<dbReference type="STRING" id="550540.Fbal_3587"/>
<dbReference type="Proteomes" id="UP000006683">
    <property type="component" value="Chromosome"/>
</dbReference>
<name>E1SNX6_FERBD</name>
<accession>E1SNX6</accession>
<protein>
    <submittedName>
        <fullName evidence="2">Formate dehydrogenase region TAT target</fullName>
    </submittedName>
</protein>
<dbReference type="HOGENOM" id="CLU_180794_1_0_6"/>
<dbReference type="PROSITE" id="PS51318">
    <property type="entry name" value="TAT"/>
    <property type="match status" value="1"/>
</dbReference>
<gene>
    <name evidence="2" type="ordered locus">Fbal_3587</name>
</gene>
<evidence type="ECO:0000313" key="3">
    <source>
        <dbReference type="Proteomes" id="UP000006683"/>
    </source>
</evidence>
<dbReference type="PIRSF" id="PIRSF036704">
    <property type="entry name" value="UCP036704"/>
    <property type="match status" value="1"/>
</dbReference>
<proteinExistence type="predicted"/>
<dbReference type="InterPro" id="IPR006311">
    <property type="entry name" value="TAT_signal"/>
</dbReference>
<organism evidence="2 3">
    <name type="scientific">Ferrimonas balearica (strain DSM 9799 / CCM 4581 / KCTC 23876 / PAT)</name>
    <dbReference type="NCBI Taxonomy" id="550540"/>
    <lineage>
        <taxon>Bacteria</taxon>
        <taxon>Pseudomonadati</taxon>
        <taxon>Pseudomonadota</taxon>
        <taxon>Gammaproteobacteria</taxon>
        <taxon>Alteromonadales</taxon>
        <taxon>Ferrimonadaceae</taxon>
        <taxon>Ferrimonas</taxon>
    </lineage>
</organism>
<dbReference type="KEGG" id="fbl:Fbal_3587"/>
<evidence type="ECO:0000313" key="2">
    <source>
        <dbReference type="EMBL" id="ADN77783.1"/>
    </source>
</evidence>
<dbReference type="EMBL" id="CP002209">
    <property type="protein sequence ID" value="ADN77783.1"/>
    <property type="molecule type" value="Genomic_DNA"/>
</dbReference>
<sequence length="63" mass="6653">MKHQPSLARRQFLKQVATGTAAGAAVMAAPAALAQAKPAAEAKKKGYQESEHVRNYYAAARGL</sequence>
<dbReference type="NCBIfam" id="TIGR02811">
    <property type="entry name" value="formate_TAT"/>
    <property type="match status" value="1"/>
</dbReference>
<reference evidence="2 3" key="1">
    <citation type="journal article" date="2010" name="Stand. Genomic Sci.">
        <title>Complete genome sequence of Ferrimonas balearica type strain (PAT).</title>
        <authorList>
            <person name="Nolan M."/>
            <person name="Sikorski J."/>
            <person name="Davenport K."/>
            <person name="Lucas S."/>
            <person name="Glavina Del Rio T."/>
            <person name="Tice H."/>
            <person name="Cheng J."/>
            <person name="Goodwin L."/>
            <person name="Pitluck S."/>
            <person name="Liolios K."/>
            <person name="Ivanova N."/>
            <person name="Mavromatis K."/>
            <person name="Ovchinnikova G."/>
            <person name="Pati A."/>
            <person name="Chen A."/>
            <person name="Palaniappan K."/>
            <person name="Land M."/>
            <person name="Hauser L."/>
            <person name="Chang Y."/>
            <person name="Jeffries C."/>
            <person name="Tapia R."/>
            <person name="Brettin T."/>
            <person name="Detter J."/>
            <person name="Han C."/>
            <person name="Yasawong M."/>
            <person name="Rohde M."/>
            <person name="Tindall B."/>
            <person name="Goker M."/>
            <person name="Woyke T."/>
            <person name="Bristow J."/>
            <person name="Eisen J."/>
            <person name="Markowitz V."/>
            <person name="Hugenholtz P."/>
            <person name="Kyrpides N."/>
            <person name="Klenk H."/>
            <person name="Lapidus A."/>
        </authorList>
    </citation>
    <scope>NUCLEOTIDE SEQUENCE [LARGE SCALE GENOMIC DNA]</scope>
    <source>
        <strain evidence="3">DSM 9799 / CCM 4581 / KCTC 23876 / PAT</strain>
    </source>
</reference>
<evidence type="ECO:0000256" key="1">
    <source>
        <dbReference type="ARBA" id="ARBA00022729"/>
    </source>
</evidence>
<dbReference type="RefSeq" id="WP_013347089.1">
    <property type="nucleotide sequence ID" value="NC_014541.1"/>
</dbReference>
<keyword evidence="1" id="KW-0732">Signal</keyword>
<dbReference type="GeneID" id="67183791"/>
<dbReference type="NCBIfam" id="TIGR01409">
    <property type="entry name" value="TAT_signal_seq"/>
    <property type="match status" value="1"/>
</dbReference>
<dbReference type="AlphaFoldDB" id="E1SNX6"/>